<feature type="domain" description="AMP-dependent ligase C-terminal" evidence="2">
    <location>
        <begin position="342"/>
        <end position="426"/>
    </location>
</feature>
<dbReference type="RefSeq" id="WP_150078038.1">
    <property type="nucleotide sequence ID" value="NZ_VWOX01000011.1"/>
</dbReference>
<dbReference type="InterPro" id="IPR042099">
    <property type="entry name" value="ANL_N_sf"/>
</dbReference>
<feature type="compositionally biased region" description="Basic and acidic residues" evidence="1">
    <location>
        <begin position="415"/>
        <end position="445"/>
    </location>
</feature>
<dbReference type="GO" id="GO:0016874">
    <property type="term" value="F:ligase activity"/>
    <property type="evidence" value="ECO:0007669"/>
    <property type="project" value="UniProtKB-KW"/>
</dbReference>
<keyword evidence="3" id="KW-0436">Ligase</keyword>
<dbReference type="Proteomes" id="UP000324479">
    <property type="component" value="Unassembled WGS sequence"/>
</dbReference>
<protein>
    <submittedName>
        <fullName evidence="3">Phenylacetate--CoA ligase</fullName>
    </submittedName>
</protein>
<gene>
    <name evidence="3" type="ORF">FYK55_19020</name>
</gene>
<proteinExistence type="predicted"/>
<dbReference type="EMBL" id="VWOX01000011">
    <property type="protein sequence ID" value="KAA5540994.1"/>
    <property type="molecule type" value="Genomic_DNA"/>
</dbReference>
<evidence type="ECO:0000313" key="3">
    <source>
        <dbReference type="EMBL" id="KAA5540994.1"/>
    </source>
</evidence>
<dbReference type="PANTHER" id="PTHR43845">
    <property type="entry name" value="BLR5969 PROTEIN"/>
    <property type="match status" value="1"/>
</dbReference>
<keyword evidence="4" id="KW-1185">Reference proteome</keyword>
<dbReference type="Gene3D" id="3.40.50.12780">
    <property type="entry name" value="N-terminal domain of ligase-like"/>
    <property type="match status" value="1"/>
</dbReference>
<dbReference type="InterPro" id="IPR045851">
    <property type="entry name" value="AMP-bd_C_sf"/>
</dbReference>
<dbReference type="Pfam" id="PF14535">
    <property type="entry name" value="AMP-binding_C_2"/>
    <property type="match status" value="1"/>
</dbReference>
<dbReference type="InterPro" id="IPR028154">
    <property type="entry name" value="AMP-dep_Lig_C"/>
</dbReference>
<evidence type="ECO:0000259" key="2">
    <source>
        <dbReference type="Pfam" id="PF14535"/>
    </source>
</evidence>
<dbReference type="Gene3D" id="3.30.300.30">
    <property type="match status" value="1"/>
</dbReference>
<reference evidence="3 4" key="1">
    <citation type="submission" date="2019-08" db="EMBL/GenBank/DDBJ databases">
        <authorList>
            <person name="Dhanesh K."/>
            <person name="Kumar G."/>
            <person name="Sasikala C."/>
            <person name="Venkata Ramana C."/>
        </authorList>
    </citation>
    <scope>NUCLEOTIDE SEQUENCE [LARGE SCALE GENOMIC DNA]</scope>
    <source>
        <strain evidence="3 4">JC645</strain>
    </source>
</reference>
<accession>A0A5M6D0M9</accession>
<sequence>MNGPTSELIQHQWQLDHEAVRRIQLDRLNQLLAVAGENAFYQPRLANVRLPLESLDQLSEIPLLRKSDLVPDQPGLPGRVFALPRSSYVRYHQTSGTSGHPMPVYDTPDDWQWWLDCWEHVLHAAEVTPEDVVMMAFSFGPFIGFWTANDAAVRRGAMVIPGGGLSSEARLQMIADQHCTALCCTPTYALHLIAVASELGLDLRATAVTRLIVAGEPGGSVPEIRQRIEDGWDARVIDHSGASELGAWGFGSADRRGLHVIETEFIAERLRFDDDTPNGVPAADGEEAELVLTGLGRFGGPAIRYRTGDIVRGFREHRHACRFLYLDGGVLGRSDDMMVVRGVNVFPSSVESIVRSVDPTAEFRMIVTKRGAMDALAIEAELSPAGCETLRDRFQQRLALRVNVQPVAQGTLPRFEGKARRLDDRRGASSDRDEPAAKPESSRPE</sequence>
<dbReference type="PANTHER" id="PTHR43845:SF1">
    <property type="entry name" value="BLR5969 PROTEIN"/>
    <property type="match status" value="1"/>
</dbReference>
<name>A0A5M6D0M9_9BACT</name>
<feature type="region of interest" description="Disordered" evidence="1">
    <location>
        <begin position="413"/>
        <end position="445"/>
    </location>
</feature>
<organism evidence="3 4">
    <name type="scientific">Roseiconus nitratireducens</name>
    <dbReference type="NCBI Taxonomy" id="2605748"/>
    <lineage>
        <taxon>Bacteria</taxon>
        <taxon>Pseudomonadati</taxon>
        <taxon>Planctomycetota</taxon>
        <taxon>Planctomycetia</taxon>
        <taxon>Pirellulales</taxon>
        <taxon>Pirellulaceae</taxon>
        <taxon>Roseiconus</taxon>
    </lineage>
</organism>
<comment type="caution">
    <text evidence="3">The sequence shown here is derived from an EMBL/GenBank/DDBJ whole genome shotgun (WGS) entry which is preliminary data.</text>
</comment>
<evidence type="ECO:0000313" key="4">
    <source>
        <dbReference type="Proteomes" id="UP000324479"/>
    </source>
</evidence>
<evidence type="ECO:0000256" key="1">
    <source>
        <dbReference type="SAM" id="MobiDB-lite"/>
    </source>
</evidence>
<dbReference type="AlphaFoldDB" id="A0A5M6D0M9"/>
<dbReference type="SUPFAM" id="SSF56801">
    <property type="entry name" value="Acetyl-CoA synthetase-like"/>
    <property type="match status" value="1"/>
</dbReference>